<dbReference type="InterPro" id="IPR021109">
    <property type="entry name" value="Peptidase_aspartic_dom_sf"/>
</dbReference>
<dbReference type="OrthoDB" id="8546610at2"/>
<dbReference type="PANTHER" id="PTHR38037">
    <property type="entry name" value="ZN_PROTEASE DOMAIN-CONTAINING PROTEIN"/>
    <property type="match status" value="1"/>
</dbReference>
<reference evidence="4" key="1">
    <citation type="journal article" date="2014" name="Int. J. Syst. Evol. Microbiol.">
        <title>Complete genome sequence of Corynebacterium casei LMG S-19264T (=DSM 44701T), isolated from a smear-ripened cheese.</title>
        <authorList>
            <consortium name="US DOE Joint Genome Institute (JGI-PGF)"/>
            <person name="Walter F."/>
            <person name="Albersmeier A."/>
            <person name="Kalinowski J."/>
            <person name="Ruckert C."/>
        </authorList>
    </citation>
    <scope>NUCLEOTIDE SEQUENCE</scope>
    <source>
        <strain evidence="4">CGMCC 1.15758</strain>
    </source>
</reference>
<reference evidence="4" key="2">
    <citation type="submission" date="2020-09" db="EMBL/GenBank/DDBJ databases">
        <authorList>
            <person name="Sun Q."/>
            <person name="Zhou Y."/>
        </authorList>
    </citation>
    <scope>NUCLEOTIDE SEQUENCE</scope>
    <source>
        <strain evidence="4">CGMCC 1.15758</strain>
    </source>
</reference>
<keyword evidence="2" id="KW-0732">Signal</keyword>
<dbReference type="Proteomes" id="UP000636949">
    <property type="component" value="Unassembled WGS sequence"/>
</dbReference>
<feature type="compositionally biased region" description="Basic and acidic residues" evidence="1">
    <location>
        <begin position="192"/>
        <end position="204"/>
    </location>
</feature>
<evidence type="ECO:0000313" key="5">
    <source>
        <dbReference type="Proteomes" id="UP000636949"/>
    </source>
</evidence>
<dbReference type="RefSeq" id="WP_117001971.1">
    <property type="nucleotide sequence ID" value="NZ_BMJS01000008.1"/>
</dbReference>
<evidence type="ECO:0000313" key="4">
    <source>
        <dbReference type="EMBL" id="GGF95240.1"/>
    </source>
</evidence>
<feature type="region of interest" description="Disordered" evidence="1">
    <location>
        <begin position="192"/>
        <end position="248"/>
    </location>
</feature>
<dbReference type="AlphaFoldDB" id="A0A8J3E832"/>
<dbReference type="InterPro" id="IPR008503">
    <property type="entry name" value="Asp_endopeptidase"/>
</dbReference>
<evidence type="ECO:0000256" key="1">
    <source>
        <dbReference type="SAM" id="MobiDB-lite"/>
    </source>
</evidence>
<proteinExistence type="predicted"/>
<organism evidence="4 5">
    <name type="scientific">Cysteiniphilum litorale</name>
    <dbReference type="NCBI Taxonomy" id="2056700"/>
    <lineage>
        <taxon>Bacteria</taxon>
        <taxon>Pseudomonadati</taxon>
        <taxon>Pseudomonadota</taxon>
        <taxon>Gammaproteobacteria</taxon>
        <taxon>Thiotrichales</taxon>
        <taxon>Fastidiosibacteraceae</taxon>
        <taxon>Cysteiniphilum</taxon>
    </lineage>
</organism>
<accession>A0A8J3E832</accession>
<comment type="caution">
    <text evidence="4">The sequence shown here is derived from an EMBL/GenBank/DDBJ whole genome shotgun (WGS) entry which is preliminary data.</text>
</comment>
<name>A0A8J3E832_9GAMM</name>
<dbReference type="PANTHER" id="PTHR38037:SF2">
    <property type="entry name" value="ATP-DEPENDENT ZINC PROTEASE DOMAIN-CONTAINING PROTEIN-RELATED"/>
    <property type="match status" value="1"/>
</dbReference>
<dbReference type="SUPFAM" id="SSF50630">
    <property type="entry name" value="Acid proteases"/>
    <property type="match status" value="1"/>
</dbReference>
<feature type="compositionally biased region" description="Polar residues" evidence="1">
    <location>
        <begin position="206"/>
        <end position="220"/>
    </location>
</feature>
<dbReference type="Gene3D" id="2.40.70.10">
    <property type="entry name" value="Acid Proteases"/>
    <property type="match status" value="1"/>
</dbReference>
<feature type="compositionally biased region" description="Polar residues" evidence="1">
    <location>
        <begin position="238"/>
        <end position="248"/>
    </location>
</feature>
<evidence type="ECO:0000256" key="2">
    <source>
        <dbReference type="SAM" id="SignalP"/>
    </source>
</evidence>
<feature type="chain" id="PRO_5035304459" description="Retropepsin-like aspartic endopeptidase domain-containing protein" evidence="2">
    <location>
        <begin position="24"/>
        <end position="248"/>
    </location>
</feature>
<feature type="domain" description="Retropepsin-like aspartic endopeptidase" evidence="3">
    <location>
        <begin position="29"/>
        <end position="174"/>
    </location>
</feature>
<dbReference type="Pfam" id="PF05618">
    <property type="entry name" value="Zn_protease"/>
    <property type="match status" value="1"/>
</dbReference>
<feature type="signal peptide" evidence="2">
    <location>
        <begin position="1"/>
        <end position="23"/>
    </location>
</feature>
<evidence type="ECO:0000259" key="3">
    <source>
        <dbReference type="Pfam" id="PF05618"/>
    </source>
</evidence>
<dbReference type="EMBL" id="BMJS01000008">
    <property type="protein sequence ID" value="GGF95240.1"/>
    <property type="molecule type" value="Genomic_DNA"/>
</dbReference>
<feature type="compositionally biased region" description="Basic and acidic residues" evidence="1">
    <location>
        <begin position="221"/>
        <end position="231"/>
    </location>
</feature>
<sequence length="248" mass="27814">MKANKIIKHLALSTILMTSTAMANIKTGYGYVENVYILPSKTLLDAKLDTGAGVSSISATNIHVYEKDGKEYVRFDVTHEAIEQQGKRNKDKVEKVAYDLPLKREMKIKNRAGEDTKDQYDERPVVEMPVCFDGKIYTIEVNLTDRTHFDYPLLLGRKALIQLGAVIDPAQKFTVDGSACEALFAKMAKEQEEREAKEVKEVKEATINSDQKNDVTGVSDNKSKKLQKENDVSDEASNDSNTNDMDKQ</sequence>
<gene>
    <name evidence="4" type="ORF">GCM10010995_10600</name>
</gene>
<protein>
    <recommendedName>
        <fullName evidence="3">Retropepsin-like aspartic endopeptidase domain-containing protein</fullName>
    </recommendedName>
</protein>
<keyword evidence="5" id="KW-1185">Reference proteome</keyword>